<sequence length="89" mass="10111">MGGRYAPDPSQIAKPLPGIPKRKRGCPKQTWQRSVNAEAKERRGVKLRDPRTDQAGFNAECPQPHLEDKYIVTEFQVKCTSFLVIESTR</sequence>
<organism evidence="2 3">
    <name type="scientific">Pieris macdunnoughi</name>
    <dbReference type="NCBI Taxonomy" id="345717"/>
    <lineage>
        <taxon>Eukaryota</taxon>
        <taxon>Metazoa</taxon>
        <taxon>Ecdysozoa</taxon>
        <taxon>Arthropoda</taxon>
        <taxon>Hexapoda</taxon>
        <taxon>Insecta</taxon>
        <taxon>Pterygota</taxon>
        <taxon>Neoptera</taxon>
        <taxon>Endopterygota</taxon>
        <taxon>Lepidoptera</taxon>
        <taxon>Glossata</taxon>
        <taxon>Ditrysia</taxon>
        <taxon>Papilionoidea</taxon>
        <taxon>Pieridae</taxon>
        <taxon>Pierinae</taxon>
        <taxon>Pieris</taxon>
    </lineage>
</organism>
<dbReference type="Proteomes" id="UP000663880">
    <property type="component" value="Unassembled WGS sequence"/>
</dbReference>
<comment type="caution">
    <text evidence="2">The sequence shown here is derived from an EMBL/GenBank/DDBJ whole genome shotgun (WGS) entry which is preliminary data.</text>
</comment>
<evidence type="ECO:0000256" key="1">
    <source>
        <dbReference type="SAM" id="MobiDB-lite"/>
    </source>
</evidence>
<feature type="compositionally biased region" description="Basic and acidic residues" evidence="1">
    <location>
        <begin position="38"/>
        <end position="52"/>
    </location>
</feature>
<proteinExistence type="predicted"/>
<protein>
    <submittedName>
        <fullName evidence="2">Uncharacterized protein</fullName>
    </submittedName>
</protein>
<evidence type="ECO:0000313" key="3">
    <source>
        <dbReference type="Proteomes" id="UP000663880"/>
    </source>
</evidence>
<keyword evidence="3" id="KW-1185">Reference proteome</keyword>
<reference evidence="2" key="1">
    <citation type="submission" date="2021-02" db="EMBL/GenBank/DDBJ databases">
        <authorList>
            <person name="Steward A R."/>
        </authorList>
    </citation>
    <scope>NUCLEOTIDE SEQUENCE</scope>
</reference>
<feature type="region of interest" description="Disordered" evidence="1">
    <location>
        <begin position="1"/>
        <end position="60"/>
    </location>
</feature>
<gene>
    <name evidence="2" type="ORF">PMACD_LOCUS7256</name>
</gene>
<dbReference type="AlphaFoldDB" id="A0A821S3F3"/>
<evidence type="ECO:0000313" key="2">
    <source>
        <dbReference type="EMBL" id="CAF4853337.1"/>
    </source>
</evidence>
<dbReference type="EMBL" id="CAJOBZ010000017">
    <property type="protein sequence ID" value="CAF4853337.1"/>
    <property type="molecule type" value="Genomic_DNA"/>
</dbReference>
<name>A0A821S3F3_9NEOP</name>
<accession>A0A821S3F3</accession>